<dbReference type="EMBL" id="LSRQ01000120">
    <property type="protein sequence ID" value="OAY85165.1"/>
    <property type="molecule type" value="Genomic_DNA"/>
</dbReference>
<evidence type="ECO:0000256" key="1">
    <source>
        <dbReference type="SAM" id="MobiDB-lite"/>
    </source>
</evidence>
<feature type="region of interest" description="Disordered" evidence="1">
    <location>
        <begin position="29"/>
        <end position="65"/>
    </location>
</feature>
<evidence type="ECO:0000313" key="2">
    <source>
        <dbReference type="EMBL" id="OAY85165.1"/>
    </source>
</evidence>
<dbReference type="Proteomes" id="UP000092600">
    <property type="component" value="Unassembled WGS sequence"/>
</dbReference>
<gene>
    <name evidence="2" type="ORF">ACMD2_12825</name>
</gene>
<accession>A0A199W8E5</accession>
<feature type="compositionally biased region" description="Basic and acidic residues" evidence="1">
    <location>
        <begin position="49"/>
        <end position="65"/>
    </location>
</feature>
<dbReference type="PANTHER" id="PTHR33401:SF19">
    <property type="entry name" value="(RAPE) HYPOTHETICAL PROTEIN"/>
    <property type="match status" value="1"/>
</dbReference>
<name>A0A199W8E5_ANACO</name>
<dbReference type="PANTHER" id="PTHR33401">
    <property type="entry name" value="LIGHT-HARVESTING COMPLEX-LIKE PROTEIN OHP2, CHLOROPLASTIC"/>
    <property type="match status" value="1"/>
</dbReference>
<reference evidence="2 3" key="1">
    <citation type="journal article" date="2016" name="DNA Res.">
        <title>The draft genome of MD-2 pineapple using hybrid error correction of long reads.</title>
        <authorList>
            <person name="Redwan R.M."/>
            <person name="Saidin A."/>
            <person name="Kumar S.V."/>
        </authorList>
    </citation>
    <scope>NUCLEOTIDE SEQUENCE [LARGE SCALE GENOMIC DNA]</scope>
    <source>
        <strain evidence="3">cv. MD2</strain>
        <tissue evidence="2">Leaf</tissue>
    </source>
</reference>
<organism evidence="2 3">
    <name type="scientific">Ananas comosus</name>
    <name type="common">Pineapple</name>
    <name type="synonym">Ananas ananas</name>
    <dbReference type="NCBI Taxonomy" id="4615"/>
    <lineage>
        <taxon>Eukaryota</taxon>
        <taxon>Viridiplantae</taxon>
        <taxon>Streptophyta</taxon>
        <taxon>Embryophyta</taxon>
        <taxon>Tracheophyta</taxon>
        <taxon>Spermatophyta</taxon>
        <taxon>Magnoliopsida</taxon>
        <taxon>Liliopsida</taxon>
        <taxon>Poales</taxon>
        <taxon>Bromeliaceae</taxon>
        <taxon>Bromelioideae</taxon>
        <taxon>Ananas</taxon>
    </lineage>
</organism>
<evidence type="ECO:0000313" key="3">
    <source>
        <dbReference type="Proteomes" id="UP000092600"/>
    </source>
</evidence>
<proteinExistence type="predicted"/>
<comment type="caution">
    <text evidence="2">The sequence shown here is derived from an EMBL/GenBank/DDBJ whole genome shotgun (WGS) entry which is preliminary data.</text>
</comment>
<dbReference type="AlphaFoldDB" id="A0A199W8E5"/>
<protein>
    <submittedName>
        <fullName evidence="2">Uncharacterized protein</fullName>
    </submittedName>
</protein>
<sequence length="144" mass="15925">MRVSLYKCHCPIICCSKCYSPCWESSRDAHPVSSSPNPVTVAVNEGASDDQRIGDEGDEERGVVDEGKEEVLLKSSLKKQSGPDSIEIEKGGVKWRDFLGKDLAEVREFEPIHTTLMHLFEGCVGCADDVVLELDGKIHQCMIE</sequence>